<evidence type="ECO:0000313" key="2">
    <source>
        <dbReference type="Proteomes" id="UP001303046"/>
    </source>
</evidence>
<protein>
    <submittedName>
        <fullName evidence="1">Uncharacterized protein</fullName>
    </submittedName>
</protein>
<name>A0ABR1CEW0_NECAM</name>
<gene>
    <name evidence="1" type="primary">Necator_chrII.g6896</name>
    <name evidence="1" type="ORF">RB195_019103</name>
</gene>
<organism evidence="1 2">
    <name type="scientific">Necator americanus</name>
    <name type="common">Human hookworm</name>
    <dbReference type="NCBI Taxonomy" id="51031"/>
    <lineage>
        <taxon>Eukaryota</taxon>
        <taxon>Metazoa</taxon>
        <taxon>Ecdysozoa</taxon>
        <taxon>Nematoda</taxon>
        <taxon>Chromadorea</taxon>
        <taxon>Rhabditida</taxon>
        <taxon>Rhabditina</taxon>
        <taxon>Rhabditomorpha</taxon>
        <taxon>Strongyloidea</taxon>
        <taxon>Ancylostomatidae</taxon>
        <taxon>Bunostominae</taxon>
        <taxon>Necator</taxon>
    </lineage>
</organism>
<evidence type="ECO:0000313" key="1">
    <source>
        <dbReference type="EMBL" id="KAK6736223.1"/>
    </source>
</evidence>
<comment type="caution">
    <text evidence="1">The sequence shown here is derived from an EMBL/GenBank/DDBJ whole genome shotgun (WGS) entry which is preliminary data.</text>
</comment>
<keyword evidence="2" id="KW-1185">Reference proteome</keyword>
<reference evidence="1 2" key="1">
    <citation type="submission" date="2023-08" db="EMBL/GenBank/DDBJ databases">
        <title>A Necator americanus chromosomal reference genome.</title>
        <authorList>
            <person name="Ilik V."/>
            <person name="Petrzelkova K.J."/>
            <person name="Pardy F."/>
            <person name="Fuh T."/>
            <person name="Niatou-Singa F.S."/>
            <person name="Gouil Q."/>
            <person name="Baker L."/>
            <person name="Ritchie M.E."/>
            <person name="Jex A.R."/>
            <person name="Gazzola D."/>
            <person name="Li H."/>
            <person name="Toshio Fujiwara R."/>
            <person name="Zhan B."/>
            <person name="Aroian R.V."/>
            <person name="Pafco B."/>
            <person name="Schwarz E.M."/>
        </authorList>
    </citation>
    <scope>NUCLEOTIDE SEQUENCE [LARGE SCALE GENOMIC DNA]</scope>
    <source>
        <strain evidence="1 2">Aroian</strain>
        <tissue evidence="1">Whole animal</tissue>
    </source>
</reference>
<proteinExistence type="predicted"/>
<dbReference type="EMBL" id="JAVFWL010000002">
    <property type="protein sequence ID" value="KAK6736223.1"/>
    <property type="molecule type" value="Genomic_DNA"/>
</dbReference>
<dbReference type="Proteomes" id="UP001303046">
    <property type="component" value="Unassembled WGS sequence"/>
</dbReference>
<accession>A0ABR1CEW0</accession>
<sequence>MTIIGLTETRRRWPLNAGSDNKEKLLLRICDNRGAVEVAALVNTNMAMNINSFEQLTIRIGRVRMRTCESILAVTIFVGHGPRSAYEEVEVFYTDFEKFTKGHSIYKFIVGDSEAKIGP</sequence>